<comment type="caution">
    <text evidence="10">The sequence shown here is derived from an EMBL/GenBank/DDBJ whole genome shotgun (WGS) entry which is preliminary data.</text>
</comment>
<feature type="disulfide bond" evidence="7">
    <location>
        <begin position="348"/>
        <end position="386"/>
    </location>
</feature>
<dbReference type="Proteomes" id="UP000054988">
    <property type="component" value="Unassembled WGS sequence"/>
</dbReference>
<keyword evidence="6" id="KW-0106">Calcium</keyword>
<evidence type="ECO:0000256" key="4">
    <source>
        <dbReference type="ARBA" id="ARBA00022801"/>
    </source>
</evidence>
<dbReference type="InterPro" id="IPR050749">
    <property type="entry name" value="Glycosyl_Hydrolase_47"/>
</dbReference>
<gene>
    <name evidence="10" type="ORF">WG66_6906</name>
</gene>
<evidence type="ECO:0000256" key="8">
    <source>
        <dbReference type="RuleBase" id="RU361193"/>
    </source>
</evidence>
<dbReference type="GO" id="GO:0004571">
    <property type="term" value="F:mannosyl-oligosaccharide 1,2-alpha-mannosidase activity"/>
    <property type="evidence" value="ECO:0007669"/>
    <property type="project" value="InterPro"/>
</dbReference>
<evidence type="ECO:0000256" key="3">
    <source>
        <dbReference type="ARBA" id="ARBA00007658"/>
    </source>
</evidence>
<evidence type="ECO:0000256" key="7">
    <source>
        <dbReference type="PIRSR" id="PIRSR601382-3"/>
    </source>
</evidence>
<dbReference type="GO" id="GO:0005783">
    <property type="term" value="C:endoplasmic reticulum"/>
    <property type="evidence" value="ECO:0007669"/>
    <property type="project" value="TreeGrafter"/>
</dbReference>
<dbReference type="Pfam" id="PF01532">
    <property type="entry name" value="Glyco_hydro_47"/>
    <property type="match status" value="2"/>
</dbReference>
<reference evidence="10 11" key="1">
    <citation type="submission" date="2015-12" db="EMBL/GenBank/DDBJ databases">
        <title>Draft genome sequence of Moniliophthora roreri, the causal agent of frosty pod rot of cacao.</title>
        <authorList>
            <person name="Aime M.C."/>
            <person name="Diaz-Valderrama J.R."/>
            <person name="Kijpornyongpan T."/>
            <person name="Phillips-Mora W."/>
        </authorList>
    </citation>
    <scope>NUCLEOTIDE SEQUENCE [LARGE SCALE GENOMIC DNA]</scope>
    <source>
        <strain evidence="10 11">MCA 2952</strain>
    </source>
</reference>
<proteinExistence type="inferred from homology"/>
<dbReference type="PANTHER" id="PTHR11742">
    <property type="entry name" value="MANNOSYL-OLIGOSACCHARIDE ALPHA-1,2-MANNOSIDASE-RELATED"/>
    <property type="match status" value="1"/>
</dbReference>
<dbReference type="GO" id="GO:0005509">
    <property type="term" value="F:calcium ion binding"/>
    <property type="evidence" value="ECO:0007669"/>
    <property type="project" value="InterPro"/>
</dbReference>
<feature type="region of interest" description="Disordered" evidence="9">
    <location>
        <begin position="429"/>
        <end position="449"/>
    </location>
</feature>
<evidence type="ECO:0000256" key="5">
    <source>
        <dbReference type="ARBA" id="ARBA00023157"/>
    </source>
</evidence>
<dbReference type="EMBL" id="LATX01001573">
    <property type="protein sequence ID" value="KTB40523.1"/>
    <property type="molecule type" value="Genomic_DNA"/>
</dbReference>
<dbReference type="PRINTS" id="PR00747">
    <property type="entry name" value="GLYHDRLASE47"/>
</dbReference>
<evidence type="ECO:0000256" key="2">
    <source>
        <dbReference type="ARBA" id="ARBA00004922"/>
    </source>
</evidence>
<dbReference type="GO" id="GO:0000139">
    <property type="term" value="C:Golgi membrane"/>
    <property type="evidence" value="ECO:0007669"/>
    <property type="project" value="TreeGrafter"/>
</dbReference>
<dbReference type="Gene3D" id="1.50.10.10">
    <property type="match status" value="1"/>
</dbReference>
<dbReference type="GO" id="GO:0005975">
    <property type="term" value="P:carbohydrate metabolic process"/>
    <property type="evidence" value="ECO:0007669"/>
    <property type="project" value="InterPro"/>
</dbReference>
<evidence type="ECO:0000313" key="11">
    <source>
        <dbReference type="Proteomes" id="UP000054988"/>
    </source>
</evidence>
<dbReference type="InterPro" id="IPR012341">
    <property type="entry name" value="6hp_glycosidase-like_sf"/>
</dbReference>
<evidence type="ECO:0000256" key="1">
    <source>
        <dbReference type="ARBA" id="ARBA00001913"/>
    </source>
</evidence>
<comment type="similarity">
    <text evidence="3 8">Belongs to the glycosyl hydrolase 47 family.</text>
</comment>
<comment type="cofactor">
    <cofactor evidence="1 6">
        <name>Ca(2+)</name>
        <dbReference type="ChEBI" id="CHEBI:29108"/>
    </cofactor>
</comment>
<dbReference type="EC" id="3.2.1.-" evidence="8"/>
<keyword evidence="5 7" id="KW-1015">Disulfide bond</keyword>
<keyword evidence="8" id="KW-0326">Glycosidase</keyword>
<dbReference type="InterPro" id="IPR036026">
    <property type="entry name" value="Seven-hairpin_glycosidases"/>
</dbReference>
<keyword evidence="4 8" id="KW-0378">Hydrolase</keyword>
<evidence type="ECO:0000256" key="6">
    <source>
        <dbReference type="PIRSR" id="PIRSR601382-2"/>
    </source>
</evidence>
<dbReference type="InterPro" id="IPR001382">
    <property type="entry name" value="Glyco_hydro_47"/>
</dbReference>
<organism evidence="10 11">
    <name type="scientific">Moniliophthora roreri</name>
    <name type="common">Frosty pod rot fungus</name>
    <name type="synonym">Monilia roreri</name>
    <dbReference type="NCBI Taxonomy" id="221103"/>
    <lineage>
        <taxon>Eukaryota</taxon>
        <taxon>Fungi</taxon>
        <taxon>Dikarya</taxon>
        <taxon>Basidiomycota</taxon>
        <taxon>Agaricomycotina</taxon>
        <taxon>Agaricomycetes</taxon>
        <taxon>Agaricomycetidae</taxon>
        <taxon>Agaricales</taxon>
        <taxon>Marasmiineae</taxon>
        <taxon>Marasmiaceae</taxon>
        <taxon>Moniliophthora</taxon>
    </lineage>
</organism>
<protein>
    <recommendedName>
        <fullName evidence="8">alpha-1,2-Mannosidase</fullName>
        <ecNumber evidence="8">3.2.1.-</ecNumber>
    </recommendedName>
</protein>
<evidence type="ECO:0000256" key="9">
    <source>
        <dbReference type="SAM" id="MobiDB-lite"/>
    </source>
</evidence>
<keyword evidence="6" id="KW-0479">Metal-binding</keyword>
<dbReference type="SUPFAM" id="SSF48225">
    <property type="entry name" value="Seven-hairpin glycosidases"/>
    <property type="match status" value="1"/>
</dbReference>
<sequence length="572" mass="65548">MSPPPMPSLFRALRLWAGKPIRWVPPLLSLTFIFWLLGPRLFHVGLPPPHRLHNGLPPPIGHPHRPPNRVPLGSDTENLVWPKRANEVRRAFIHAYEGYRANAFKADELLPVSGKKVDNFNGWGVTIYDALDTMWIMGFDDYFNEAVEIIAQADFVIPPSDYVPFFETIIRYLGGLLSAYSLSGKSVLLEKADELGGLLLPAFGTKSGLPMFAINPQNKYLAHLTGKREYFDKGKAEHVMQIMYDSNITDGLFPTMWDTLTAEPSNAQFSVGAFADSAHEYLLKQWLLTGRSETKIRDLYLQVTHAIIHNLLYLPPDRDFLYVTDTRFTPSNKSHPHVPSHTFEHLSCFLPGLLALGTVTLKESEFPSADERELHLWAAEGLAYACWLSYADQKTGLGPDEMTVSSWPETDSGTKKGLWVDLVDEWKKDGKPLRRPPGLREVPPEDRSDRREYMNRKHTYLLRPETVESFYILWRTTGDERWRERGWAVFQSIERYAKTEYGYASINEVDSDAPTLKDEMPSYFMAETLKYLYLLFTDEEIIPLDKWVFNTEAHPLPIFEWTAEEKAAYKIS</sequence>
<accession>A0A0W0FW49</accession>
<comment type="pathway">
    <text evidence="2">Protein modification; protein glycosylation.</text>
</comment>
<dbReference type="eggNOG" id="KOG2431">
    <property type="taxonomic scope" value="Eukaryota"/>
</dbReference>
<dbReference type="GO" id="GO:0036503">
    <property type="term" value="P:ERAD pathway"/>
    <property type="evidence" value="ECO:0007669"/>
    <property type="project" value="UniProtKB-ARBA"/>
</dbReference>
<name>A0A0W0FW49_MONRR</name>
<feature type="binding site" evidence="6">
    <location>
        <position position="551"/>
    </location>
    <ligand>
        <name>Ca(2+)</name>
        <dbReference type="ChEBI" id="CHEBI:29108"/>
    </ligand>
</feature>
<dbReference type="PANTHER" id="PTHR11742:SF6">
    <property type="entry name" value="MANNOSYL-OLIGOSACCHARIDE ALPHA-1,2-MANNOSIDASE IA-RELATED"/>
    <property type="match status" value="1"/>
</dbReference>
<evidence type="ECO:0000313" key="10">
    <source>
        <dbReference type="EMBL" id="KTB40523.1"/>
    </source>
</evidence>
<dbReference type="AlphaFoldDB" id="A0A0W0FW49"/>